<dbReference type="InterPro" id="IPR002575">
    <property type="entry name" value="Aminoglycoside_PTrfase"/>
</dbReference>
<protein>
    <submittedName>
        <fullName evidence="6">Phosphotransferase</fullName>
    </submittedName>
</protein>
<evidence type="ECO:0000313" key="6">
    <source>
        <dbReference type="EMBL" id="QGS07421.1"/>
    </source>
</evidence>
<proteinExistence type="predicted"/>
<name>A0ABX6FHG7_9BACL</name>
<dbReference type="SUPFAM" id="SSF46785">
    <property type="entry name" value="Winged helix' DNA-binding domain"/>
    <property type="match status" value="1"/>
</dbReference>
<dbReference type="InterPro" id="IPR025877">
    <property type="entry name" value="MobA-like_NTP_Trfase"/>
</dbReference>
<evidence type="ECO:0000313" key="7">
    <source>
        <dbReference type="Proteomes" id="UP000427636"/>
    </source>
</evidence>
<dbReference type="PANTHER" id="PTHR43584">
    <property type="entry name" value="NUCLEOTIDYL TRANSFERASE"/>
    <property type="match status" value="1"/>
</dbReference>
<feature type="domain" description="Transcription regulator TrmB N-terminal" evidence="4">
    <location>
        <begin position="3"/>
        <end position="53"/>
    </location>
</feature>
<accession>A0ABX6FHG7</accession>
<dbReference type="SUPFAM" id="SSF53448">
    <property type="entry name" value="Nucleotide-diphospho-sugar transferases"/>
    <property type="match status" value="1"/>
</dbReference>
<sequence length="582" mass="68101">MIKLSEFEVLMKLLQNSNKTQREIAEDLNISLGKVNSVIAELKDKGLIDKNNKITKNGIDSLEPYKVNNAVILAAGMSTRFAPLSYEKPKGLLNVKGEVLIERQIKQLHSVGIKDITLVVGYMKEKMFYLEEKYGVEIVVNEDYYRYNNTSSMILVADKLSNTYICSSDNYFEKNPFEKYVYKGYYSSVYEEGETDEYCITVDKKDRIIDAKIGGSDTWVMLGHVYFDREFSNKFSSILREEYKKQAVKEGLWEDLYIKFISELDLRIRRYSKDVIREFDSLEELREFDKDYLKNTNSRILNNISNILECKEEEIEQISPIKAGLTNTSFKFTVSGKQYVYRHPGKGTEEYINRKSEAASMEVAKKLGIDNTHIYIDEKGWKISHYIDNARNLDYHNKEDVSQALKYLKLLHNSGEKTEYKFDIWKQIDGFRHLLAENNRDDFEDMSDLVDLVEKLKNELSDDQEYCLCHCDSYDPNFLIDKENNMYLIDWEYSGMAHPAVDLGTFIACSDYKVEEAIEVIKEYLGESYTPDKLKTYLGYTAIISFYWFLWALHQDSLGKNVGKYLYIWYKYTKLYAKEALE</sequence>
<dbReference type="Proteomes" id="UP000427636">
    <property type="component" value="Chromosome"/>
</dbReference>
<dbReference type="InterPro" id="IPR036390">
    <property type="entry name" value="WH_DNA-bd_sf"/>
</dbReference>
<keyword evidence="1" id="KW-0808">Transferase</keyword>
<dbReference type="Gene3D" id="1.10.10.10">
    <property type="entry name" value="Winged helix-like DNA-binding domain superfamily/Winged helix DNA-binding domain"/>
    <property type="match status" value="1"/>
</dbReference>
<evidence type="ECO:0000259" key="5">
    <source>
        <dbReference type="Pfam" id="PF12804"/>
    </source>
</evidence>
<dbReference type="GeneID" id="84802327"/>
<dbReference type="Gene3D" id="3.30.200.20">
    <property type="entry name" value="Phosphorylase Kinase, domain 1"/>
    <property type="match status" value="1"/>
</dbReference>
<gene>
    <name evidence="6" type="ORF">FOC50_03545</name>
</gene>
<reference evidence="6 7" key="1">
    <citation type="submission" date="2019-11" db="EMBL/GenBank/DDBJ databases">
        <title>FDA dAtabase for Regulatory Grade micrObial Sequences (FDA-ARGOS): Supporting development and validation of Infectious Disease Dx tests.</title>
        <authorList>
            <person name="Turner S."/>
            <person name="Byrd R."/>
            <person name="Tallon L."/>
            <person name="Sadzewicz L."/>
            <person name="Vavikolanu K."/>
            <person name="Mehta A."/>
            <person name="Aluvathingal J."/>
            <person name="Nadendla S."/>
            <person name="Myers T."/>
            <person name="Yan Y."/>
            <person name="Sichtig H."/>
        </authorList>
    </citation>
    <scope>NUCLEOTIDE SEQUENCE [LARGE SCALE GENOMIC DNA]</scope>
    <source>
        <strain evidence="6 7">FDAARGOS_742</strain>
    </source>
</reference>
<dbReference type="Pfam" id="PF01636">
    <property type="entry name" value="APH"/>
    <property type="match status" value="1"/>
</dbReference>
<dbReference type="InterPro" id="IPR002831">
    <property type="entry name" value="Tscrpt_reg_TrmB_N"/>
</dbReference>
<evidence type="ECO:0000259" key="4">
    <source>
        <dbReference type="Pfam" id="PF01978"/>
    </source>
</evidence>
<organism evidence="6 7">
    <name type="scientific">Gemella sanguinis</name>
    <dbReference type="NCBI Taxonomy" id="84135"/>
    <lineage>
        <taxon>Bacteria</taxon>
        <taxon>Bacillati</taxon>
        <taxon>Bacillota</taxon>
        <taxon>Bacilli</taxon>
        <taxon>Bacillales</taxon>
        <taxon>Gemellaceae</taxon>
        <taxon>Gemella</taxon>
    </lineage>
</organism>
<evidence type="ECO:0000256" key="1">
    <source>
        <dbReference type="ARBA" id="ARBA00022679"/>
    </source>
</evidence>
<dbReference type="EMBL" id="CP046313">
    <property type="protein sequence ID" value="QGS07421.1"/>
    <property type="molecule type" value="Genomic_DNA"/>
</dbReference>
<dbReference type="Gene3D" id="3.90.1200.10">
    <property type="match status" value="1"/>
</dbReference>
<dbReference type="Pfam" id="PF12804">
    <property type="entry name" value="NTP_transf_3"/>
    <property type="match status" value="1"/>
</dbReference>
<dbReference type="InterPro" id="IPR036388">
    <property type="entry name" value="WH-like_DNA-bd_sf"/>
</dbReference>
<dbReference type="SUPFAM" id="SSF56112">
    <property type="entry name" value="Protein kinase-like (PK-like)"/>
    <property type="match status" value="1"/>
</dbReference>
<evidence type="ECO:0000259" key="3">
    <source>
        <dbReference type="Pfam" id="PF01636"/>
    </source>
</evidence>
<keyword evidence="2" id="KW-0548">Nucleotidyltransferase</keyword>
<feature type="domain" description="Aminoglycoside phosphotransferase" evidence="3">
    <location>
        <begin position="318"/>
        <end position="529"/>
    </location>
</feature>
<dbReference type="InterPro" id="IPR050065">
    <property type="entry name" value="GlmU-like"/>
</dbReference>
<dbReference type="RefSeq" id="WP_006363945.1">
    <property type="nucleotide sequence ID" value="NZ_CP046313.1"/>
</dbReference>
<dbReference type="PANTHER" id="PTHR43584:SF5">
    <property type="entry name" value="PROTEIN LICC"/>
    <property type="match status" value="1"/>
</dbReference>
<dbReference type="CDD" id="cd02523">
    <property type="entry name" value="PC_cytidylyltransferase"/>
    <property type="match status" value="1"/>
</dbReference>
<dbReference type="InterPro" id="IPR011009">
    <property type="entry name" value="Kinase-like_dom_sf"/>
</dbReference>
<feature type="domain" description="MobA-like NTP transferase" evidence="5">
    <location>
        <begin position="70"/>
        <end position="147"/>
    </location>
</feature>
<evidence type="ECO:0000256" key="2">
    <source>
        <dbReference type="ARBA" id="ARBA00022695"/>
    </source>
</evidence>
<dbReference type="CDD" id="cd05151">
    <property type="entry name" value="ChoK-like"/>
    <property type="match status" value="1"/>
</dbReference>
<dbReference type="InterPro" id="IPR029044">
    <property type="entry name" value="Nucleotide-diphossugar_trans"/>
</dbReference>
<dbReference type="Gene3D" id="3.90.550.10">
    <property type="entry name" value="Spore Coat Polysaccharide Biosynthesis Protein SpsA, Chain A"/>
    <property type="match status" value="1"/>
</dbReference>
<keyword evidence="7" id="KW-1185">Reference proteome</keyword>
<dbReference type="Pfam" id="PF01978">
    <property type="entry name" value="TrmB"/>
    <property type="match status" value="1"/>
</dbReference>